<accession>M6QCH3</accession>
<evidence type="ECO:0000313" key="2">
    <source>
        <dbReference type="Proteomes" id="UP000012118"/>
    </source>
</evidence>
<sequence length="49" mass="5867">MEIIRNRRNCKDRSTRFPLFLGIKIGIDRKYFDYDSARIAFRTLSSLIV</sequence>
<comment type="caution">
    <text evidence="1">The sequence shown here is derived from an EMBL/GenBank/DDBJ whole genome shotgun (WGS) entry which is preliminary data.</text>
</comment>
<name>M6QCH3_9LEPT</name>
<dbReference type="AlphaFoldDB" id="M6QCH3"/>
<reference evidence="1 2" key="1">
    <citation type="submission" date="2013-01" db="EMBL/GenBank/DDBJ databases">
        <authorList>
            <person name="Harkins D.M."/>
            <person name="Durkin A.S."/>
            <person name="Brinkac L.M."/>
            <person name="Haft D.H."/>
            <person name="Selengut J.D."/>
            <person name="Sanka R."/>
            <person name="DePew J."/>
            <person name="Purushe J."/>
            <person name="Chanthongthip A."/>
            <person name="Lattana O."/>
            <person name="Phetsouvanh R."/>
            <person name="Newton P.N."/>
            <person name="Vinetz J.M."/>
            <person name="Sutton G.G."/>
            <person name="Nierman W.C."/>
            <person name="Fouts D.E."/>
        </authorList>
    </citation>
    <scope>NUCLEOTIDE SEQUENCE [LARGE SCALE GENOMIC DNA]</scope>
    <source>
        <strain evidence="1 2">UI 13098</strain>
    </source>
</reference>
<dbReference type="EMBL" id="AHNU02000038">
    <property type="protein sequence ID" value="EMN90915.1"/>
    <property type="molecule type" value="Genomic_DNA"/>
</dbReference>
<keyword evidence="2" id="KW-1185">Reference proteome</keyword>
<organism evidence="1 2">
    <name type="scientific">Leptospira weilii str. UI 13098</name>
    <dbReference type="NCBI Taxonomy" id="1088542"/>
    <lineage>
        <taxon>Bacteria</taxon>
        <taxon>Pseudomonadati</taxon>
        <taxon>Spirochaetota</taxon>
        <taxon>Spirochaetia</taxon>
        <taxon>Leptospirales</taxon>
        <taxon>Leptospiraceae</taxon>
        <taxon>Leptospira</taxon>
    </lineage>
</organism>
<protein>
    <submittedName>
        <fullName evidence="1">Uncharacterized protein</fullName>
    </submittedName>
</protein>
<gene>
    <name evidence="1" type="ORF">LEP1GSC108_4347</name>
</gene>
<dbReference type="Proteomes" id="UP000012118">
    <property type="component" value="Unassembled WGS sequence"/>
</dbReference>
<proteinExistence type="predicted"/>
<evidence type="ECO:0000313" key="1">
    <source>
        <dbReference type="EMBL" id="EMN90915.1"/>
    </source>
</evidence>